<protein>
    <submittedName>
        <fullName evidence="4">NAD(P)H quinone oxidoreductase</fullName>
    </submittedName>
</protein>
<gene>
    <name evidence="4" type="ORF">caldi_09340</name>
</gene>
<dbReference type="SUPFAM" id="SSF51735">
    <property type="entry name" value="NAD(P)-binding Rossmann-fold domains"/>
    <property type="match status" value="1"/>
</dbReference>
<dbReference type="Pfam" id="PF08240">
    <property type="entry name" value="ADH_N"/>
    <property type="match status" value="1"/>
</dbReference>
<dbReference type="InterPro" id="IPR036291">
    <property type="entry name" value="NAD(P)-bd_dom_sf"/>
</dbReference>
<dbReference type="RefSeq" id="WP_264843929.1">
    <property type="nucleotide sequence ID" value="NZ_AP025628.1"/>
</dbReference>
<evidence type="ECO:0000313" key="5">
    <source>
        <dbReference type="Proteomes" id="UP001163687"/>
    </source>
</evidence>
<dbReference type="NCBIfam" id="TIGR02824">
    <property type="entry name" value="quinone_pig3"/>
    <property type="match status" value="1"/>
</dbReference>
<dbReference type="InterPro" id="IPR013154">
    <property type="entry name" value="ADH-like_N"/>
</dbReference>
<keyword evidence="2" id="KW-0560">Oxidoreductase</keyword>
<dbReference type="InterPro" id="IPR014189">
    <property type="entry name" value="Quinone_OxRdtase_PIG3"/>
</dbReference>
<dbReference type="SUPFAM" id="SSF50129">
    <property type="entry name" value="GroES-like"/>
    <property type="match status" value="1"/>
</dbReference>
<accession>A0AA35CJX1</accession>
<proteinExistence type="predicted"/>
<evidence type="ECO:0000313" key="4">
    <source>
        <dbReference type="EMBL" id="BDG59844.1"/>
    </source>
</evidence>
<dbReference type="EMBL" id="AP025628">
    <property type="protein sequence ID" value="BDG59844.1"/>
    <property type="molecule type" value="Genomic_DNA"/>
</dbReference>
<dbReference type="InterPro" id="IPR013149">
    <property type="entry name" value="ADH-like_C"/>
</dbReference>
<keyword evidence="1" id="KW-0521">NADP</keyword>
<dbReference type="Pfam" id="PF00107">
    <property type="entry name" value="ADH_zinc_N"/>
    <property type="match status" value="1"/>
</dbReference>
<dbReference type="InterPro" id="IPR011032">
    <property type="entry name" value="GroES-like_sf"/>
</dbReference>
<dbReference type="Proteomes" id="UP001163687">
    <property type="component" value="Chromosome"/>
</dbReference>
<sequence length="329" mass="35583">MRAVVLDQYGGPEVLRIREIPDPQPGAGEVRVRVAATAVNRADVLQRQGRYPPPEPRPEHEVPGLEFAGTVDAVGPGVTAWRPGDRVMGLLAGGGYAEQVVTHERMLLRVPDRLSFEEAAAIPEVFFTAYDALTDKAGLRMGDVVLVHAGGSGVGTAAIQLARAMGATVLVTAGSDEKARRAVELGAHRAINYKTEAFDEVVLRETGGRGADVILDFVGASYLERNLKAAAVEGRIVFIGTMGGARGEFDIGLAMRKRLRLAGTTLRARPVEQKMVLTQRFARQVLPLFESGQVRPVVDRVFPLDEVAAAHRYMEENRNFGKIVLRVGT</sequence>
<organism evidence="4 5">
    <name type="scientific">Caldinitratiruptor microaerophilus</name>
    <dbReference type="NCBI Taxonomy" id="671077"/>
    <lineage>
        <taxon>Bacteria</taxon>
        <taxon>Bacillati</taxon>
        <taxon>Bacillota</taxon>
        <taxon>Clostridia</taxon>
        <taxon>Eubacteriales</taxon>
        <taxon>Symbiobacteriaceae</taxon>
        <taxon>Caldinitratiruptor</taxon>
    </lineage>
</organism>
<dbReference type="SMART" id="SM00829">
    <property type="entry name" value="PKS_ER"/>
    <property type="match status" value="1"/>
</dbReference>
<dbReference type="AlphaFoldDB" id="A0AA35CJX1"/>
<dbReference type="Gene3D" id="3.90.180.10">
    <property type="entry name" value="Medium-chain alcohol dehydrogenases, catalytic domain"/>
    <property type="match status" value="1"/>
</dbReference>
<dbReference type="KEGG" id="cmic:caldi_09340"/>
<dbReference type="PANTHER" id="PTHR48106:SF8">
    <property type="entry name" value="OS02G0805600 PROTEIN"/>
    <property type="match status" value="1"/>
</dbReference>
<dbReference type="PANTHER" id="PTHR48106">
    <property type="entry name" value="QUINONE OXIDOREDUCTASE PIG3-RELATED"/>
    <property type="match status" value="1"/>
</dbReference>
<feature type="domain" description="Enoyl reductase (ER)" evidence="3">
    <location>
        <begin position="10"/>
        <end position="325"/>
    </location>
</feature>
<dbReference type="InterPro" id="IPR020843">
    <property type="entry name" value="ER"/>
</dbReference>
<dbReference type="Gene3D" id="3.40.50.720">
    <property type="entry name" value="NAD(P)-binding Rossmann-like Domain"/>
    <property type="match status" value="1"/>
</dbReference>
<evidence type="ECO:0000256" key="1">
    <source>
        <dbReference type="ARBA" id="ARBA00022857"/>
    </source>
</evidence>
<dbReference type="GO" id="GO:0016651">
    <property type="term" value="F:oxidoreductase activity, acting on NAD(P)H"/>
    <property type="evidence" value="ECO:0007669"/>
    <property type="project" value="TreeGrafter"/>
</dbReference>
<reference evidence="4" key="1">
    <citation type="submission" date="2022-03" db="EMBL/GenBank/DDBJ databases">
        <title>Complete genome sequence of Caldinitratiruptor microaerophilus.</title>
        <authorList>
            <person name="Mukaiyama R."/>
            <person name="Nishiyama T."/>
            <person name="Ueda K."/>
        </authorList>
    </citation>
    <scope>NUCLEOTIDE SEQUENCE</scope>
    <source>
        <strain evidence="4">JCM 16183</strain>
    </source>
</reference>
<evidence type="ECO:0000256" key="2">
    <source>
        <dbReference type="ARBA" id="ARBA00023002"/>
    </source>
</evidence>
<name>A0AA35CJX1_9FIRM</name>
<dbReference type="GO" id="GO:0070402">
    <property type="term" value="F:NADPH binding"/>
    <property type="evidence" value="ECO:0007669"/>
    <property type="project" value="TreeGrafter"/>
</dbReference>
<dbReference type="CDD" id="cd05276">
    <property type="entry name" value="p53_inducible_oxidoreductase"/>
    <property type="match status" value="1"/>
</dbReference>
<keyword evidence="5" id="KW-1185">Reference proteome</keyword>
<evidence type="ECO:0000259" key="3">
    <source>
        <dbReference type="SMART" id="SM00829"/>
    </source>
</evidence>